<dbReference type="SUPFAM" id="SSF53649">
    <property type="entry name" value="Alkaline phosphatase-like"/>
    <property type="match status" value="1"/>
</dbReference>
<dbReference type="Proteomes" id="UP001165653">
    <property type="component" value="Unassembled WGS sequence"/>
</dbReference>
<dbReference type="InterPro" id="IPR013425">
    <property type="entry name" value="Autotrns_rpt"/>
</dbReference>
<dbReference type="RefSeq" id="WP_264513587.1">
    <property type="nucleotide sequence ID" value="NZ_JAPDDR010000005.1"/>
</dbReference>
<dbReference type="InterPro" id="IPR002591">
    <property type="entry name" value="Phosphodiest/P_Trfase"/>
</dbReference>
<feature type="signal peptide" evidence="2">
    <location>
        <begin position="1"/>
        <end position="20"/>
    </location>
</feature>
<dbReference type="InterPro" id="IPR011050">
    <property type="entry name" value="Pectin_lyase_fold/virulence"/>
</dbReference>
<keyword evidence="1 2" id="KW-0732">Signal</keyword>
<keyword evidence="4" id="KW-1185">Reference proteome</keyword>
<comment type="caution">
    <text evidence="3">The sequence shown here is derived from an EMBL/GenBank/DDBJ whole genome shotgun (WGS) entry which is preliminary data.</text>
</comment>
<evidence type="ECO:0000313" key="4">
    <source>
        <dbReference type="Proteomes" id="UP001165653"/>
    </source>
</evidence>
<dbReference type="Gene3D" id="3.40.720.10">
    <property type="entry name" value="Alkaline Phosphatase, subunit A"/>
    <property type="match status" value="2"/>
</dbReference>
<dbReference type="SUPFAM" id="SSF51126">
    <property type="entry name" value="Pectin lyase-like"/>
    <property type="match status" value="1"/>
</dbReference>
<protein>
    <submittedName>
        <fullName evidence="3">Alkaline phosphatase family protein</fullName>
    </submittedName>
</protein>
<dbReference type="NCBIfam" id="TIGR02601">
    <property type="entry name" value="autotrns_rpt"/>
    <property type="match status" value="1"/>
</dbReference>
<organism evidence="3 4">
    <name type="scientific">Luteolibacter rhizosphaerae</name>
    <dbReference type="NCBI Taxonomy" id="2989719"/>
    <lineage>
        <taxon>Bacteria</taxon>
        <taxon>Pseudomonadati</taxon>
        <taxon>Verrucomicrobiota</taxon>
        <taxon>Verrucomicrobiia</taxon>
        <taxon>Verrucomicrobiales</taxon>
        <taxon>Verrucomicrobiaceae</taxon>
        <taxon>Luteolibacter</taxon>
    </lineage>
</organism>
<gene>
    <name evidence="3" type="ORF">OJ996_10880</name>
</gene>
<dbReference type="EMBL" id="JAPDDR010000005">
    <property type="protein sequence ID" value="MCW1914082.1"/>
    <property type="molecule type" value="Genomic_DNA"/>
</dbReference>
<sequence>MRSSTLLAGVPLLFIATAQAGPGSANPFGGKRALVIGIDGLRSDALKLQVETGHAPNIAGLITEGTVTWSGVAGGRFGTPTQQPTISGPGWTSILTGTWTNLHNVVDNSTPAYNQPGVSGSYLVNQAPHFARRLEEAAPGTYSSSITSWNWIEDYLVAAQPAYLDYHTKGTGANYAARDADVKTKALAHLSNADPDVLFLHFDQVDGAGHSYGFSTTVPNYLNAIETVDGLIGEVKAAIAARPERASEQWLIVLTTDHGGTAGGSHGGQSDGERTIPFIVSGDGIPVGLSTATPGQAAVPPTVMRYFGLGLPTAWNFAEDGFVTGASLDAVPGEGAVNLSWSLPTSGIPGLSGFELLRDGSVIATLPLGTSTFSDTSALPGIHLYELALGGTNEATLKKSVTVPNPGQRVWDDSHANNNWNTVDANWSSGTTFTHGNDALFAGAGETVTVDAAGVIPAASIVSSGSYGFGGGPIGGTLAKSGSGSLTLSSANAFTATSIGSGPDSQSAGAIHIGNVGALGGGPVSIGSTNMTALYFPPSAGSGTLPNDIQLPAPSTAVTTRLLTDETNLTVTLGGVISGGGSSHEILIDNDSPSSDQGKIRLTSASNSFTSSRIRINRGGLVVTADGVLGNPANDLFLDVTGNLANSGLVLEGPLTLGSGRALTIASQTVIDTQGTADTIAGPLTYTGQMVKRGSAALRLDGAGSGTGGTSLTEGSITLGNAAGLGNGTLHVAATASLGFLNTTPLTGSTTLANPIILPADTSATNRTVLMAGGSGRELALNGVISGGSANTTLYLNTSLSGDTAATFLLNGVNTFTGKTQLNRGSLTINSNASLGAPANPLVIDANIGSKLSFTSGMGFTHPLTLSTTTVLDTADHTITTSAPVAGTAAFTKLGTGTLALAASNTHTGAITIGAGTLAVNGSVASSTNPLTVANAARLSGTGTVSRPVNVSGTLAPGDGTGTLTISAGLTMGPASSLDFQLADWTGTPGSGHDTLAVSSLALTATPAAKFTVNLNASGLTNFNGSSKSFVLASGTVPVSGLAADNWSISTSGFSFSGIWSLEASGNDLLLRYTSADGFSSWAAGSQLEGADAGFSADPDQDGIPNGLEFIFGSVNGQPSATDLPTLLEADDHVVFSFKLADAAAYLEPLVEYSTSLSTPWTTARDGVLGVSIVTLPADADGKTVQVTIPKNAAASLFARLRVEAP</sequence>
<dbReference type="Pfam" id="PF12951">
    <property type="entry name" value="PATR"/>
    <property type="match status" value="4"/>
</dbReference>
<accession>A0ABT3G2L8</accession>
<dbReference type="Pfam" id="PF01663">
    <property type="entry name" value="Phosphodiest"/>
    <property type="match status" value="1"/>
</dbReference>
<reference evidence="3" key="1">
    <citation type="submission" date="2022-10" db="EMBL/GenBank/DDBJ databases">
        <title>Luteolibacter sp. GHJ8, whole genome shotgun sequencing project.</title>
        <authorList>
            <person name="Zhao G."/>
            <person name="Shen L."/>
        </authorList>
    </citation>
    <scope>NUCLEOTIDE SEQUENCE</scope>
    <source>
        <strain evidence="3">GHJ8</strain>
    </source>
</reference>
<evidence type="ECO:0000313" key="3">
    <source>
        <dbReference type="EMBL" id="MCW1914082.1"/>
    </source>
</evidence>
<dbReference type="InterPro" id="IPR017850">
    <property type="entry name" value="Alkaline_phosphatase_core_sf"/>
</dbReference>
<feature type="chain" id="PRO_5046192277" evidence="2">
    <location>
        <begin position="21"/>
        <end position="1206"/>
    </location>
</feature>
<evidence type="ECO:0000256" key="1">
    <source>
        <dbReference type="ARBA" id="ARBA00022729"/>
    </source>
</evidence>
<evidence type="ECO:0000256" key="2">
    <source>
        <dbReference type="SAM" id="SignalP"/>
    </source>
</evidence>
<proteinExistence type="predicted"/>
<name>A0ABT3G2L8_9BACT</name>